<dbReference type="EnsemblPlants" id="AVESA.00010b.r2.3CG0472900.1">
    <property type="protein sequence ID" value="AVESA.00010b.r2.3CG0472900.1.CDS"/>
    <property type="gene ID" value="AVESA.00010b.r2.3CG0472900"/>
</dbReference>
<protein>
    <submittedName>
        <fullName evidence="1">Uncharacterized protein</fullName>
    </submittedName>
</protein>
<accession>A0ACD5VR78</accession>
<sequence length="218" mass="22017">MAPTALLLLVSAVTVLLAPAISAASSQEPPATPCAAAIVSFSPCLAHVAVVAPPALPASAPTSACCEAFLRAISTGDGEGGGGEGCFCHLVRDPLLLGFPVDAARLGALLPTCASANASPATTVEAETLFADKCRELKSLPEMHFVPPSPPPTPKPSPATVPGRESPAPKMEAPKMEAHSTSATPGPPDRSGLDAFCACRVFLVALVFTAAVLIVLQF</sequence>
<name>A0ACD5VR78_AVESA</name>
<reference evidence="1" key="1">
    <citation type="submission" date="2021-05" db="EMBL/GenBank/DDBJ databases">
        <authorList>
            <person name="Scholz U."/>
            <person name="Mascher M."/>
            <person name="Fiebig A."/>
        </authorList>
    </citation>
    <scope>NUCLEOTIDE SEQUENCE [LARGE SCALE GENOMIC DNA]</scope>
</reference>
<evidence type="ECO:0000313" key="1">
    <source>
        <dbReference type="EnsemblPlants" id="AVESA.00010b.r2.3CG0472900.1.CDS"/>
    </source>
</evidence>
<organism evidence="1 2">
    <name type="scientific">Avena sativa</name>
    <name type="common">Oat</name>
    <dbReference type="NCBI Taxonomy" id="4498"/>
    <lineage>
        <taxon>Eukaryota</taxon>
        <taxon>Viridiplantae</taxon>
        <taxon>Streptophyta</taxon>
        <taxon>Embryophyta</taxon>
        <taxon>Tracheophyta</taxon>
        <taxon>Spermatophyta</taxon>
        <taxon>Magnoliopsida</taxon>
        <taxon>Liliopsida</taxon>
        <taxon>Poales</taxon>
        <taxon>Poaceae</taxon>
        <taxon>BOP clade</taxon>
        <taxon>Pooideae</taxon>
        <taxon>Poodae</taxon>
        <taxon>Poeae</taxon>
        <taxon>Poeae Chloroplast Group 1 (Aveneae type)</taxon>
        <taxon>Aveninae</taxon>
        <taxon>Avena</taxon>
    </lineage>
</organism>
<proteinExistence type="predicted"/>
<dbReference type="Proteomes" id="UP001732700">
    <property type="component" value="Chromosome 3C"/>
</dbReference>
<keyword evidence="2" id="KW-1185">Reference proteome</keyword>
<reference evidence="1" key="2">
    <citation type="submission" date="2025-09" db="UniProtKB">
        <authorList>
            <consortium name="EnsemblPlants"/>
        </authorList>
    </citation>
    <scope>IDENTIFICATION</scope>
</reference>
<evidence type="ECO:0000313" key="2">
    <source>
        <dbReference type="Proteomes" id="UP001732700"/>
    </source>
</evidence>